<dbReference type="Pfam" id="PF03328">
    <property type="entry name" value="HpcH_HpaI"/>
    <property type="match status" value="1"/>
</dbReference>
<dbReference type="EMBL" id="QFGA01000004">
    <property type="protein sequence ID" value="TEB04409.1"/>
    <property type="molecule type" value="Genomic_DNA"/>
</dbReference>
<dbReference type="InterPro" id="IPR015813">
    <property type="entry name" value="Pyrv/PenolPyrv_kinase-like_dom"/>
</dbReference>
<dbReference type="GO" id="GO:0046872">
    <property type="term" value="F:metal ion binding"/>
    <property type="evidence" value="ECO:0007669"/>
    <property type="project" value="UniProtKB-KW"/>
</dbReference>
<organism evidence="3 4">
    <name type="scientific">Pelotomaculum schinkii</name>
    <dbReference type="NCBI Taxonomy" id="78350"/>
    <lineage>
        <taxon>Bacteria</taxon>
        <taxon>Bacillati</taxon>
        <taxon>Bacillota</taxon>
        <taxon>Clostridia</taxon>
        <taxon>Eubacteriales</taxon>
        <taxon>Desulfotomaculaceae</taxon>
        <taxon>Pelotomaculum</taxon>
    </lineage>
</organism>
<dbReference type="Gene3D" id="3.20.20.60">
    <property type="entry name" value="Phosphoenolpyruvate-binding domains"/>
    <property type="match status" value="1"/>
</dbReference>
<dbReference type="GO" id="GO:0016829">
    <property type="term" value="F:lyase activity"/>
    <property type="evidence" value="ECO:0007669"/>
    <property type="project" value="UniProtKB-KW"/>
</dbReference>
<evidence type="ECO:0000313" key="4">
    <source>
        <dbReference type="Proteomes" id="UP000298324"/>
    </source>
</evidence>
<dbReference type="InterPro" id="IPR040442">
    <property type="entry name" value="Pyrv_kinase-like_dom_sf"/>
</dbReference>
<sequence length="276" mass="30856">MTDKFELVLFSTDPVFIRQAVAAGIDSIMVDWESLNKEQRQALADTQINYDTLEDLRRVRACTEAKVICRINGYGTTTAEEVAQAVKAGADEILLPMVRTLEEVEMVLDWAGGRCGVGILVETVAALKLAGQLARLPLSRVYAGLNDLAIERKTPNIFTALVDGTVENTRPFFTVPFGFGGLTLPERGHPIPCRLLIAEMARLGCRYSFLRRSFHRDIRGRDMAAEIHRLLGALKEAQQRSPEDVARDRHALENAVRAWRGVMSRSRDRKEPLCYA</sequence>
<evidence type="ECO:0000259" key="2">
    <source>
        <dbReference type="Pfam" id="PF03328"/>
    </source>
</evidence>
<comment type="caution">
    <text evidence="3">The sequence shown here is derived from an EMBL/GenBank/DDBJ whole genome shotgun (WGS) entry which is preliminary data.</text>
</comment>
<name>A0A4Y7R6Q5_9FIRM</name>
<keyword evidence="1" id="KW-0479">Metal-binding</keyword>
<dbReference type="CDD" id="cd00945">
    <property type="entry name" value="Aldolase_Class_I"/>
    <property type="match status" value="1"/>
</dbReference>
<feature type="domain" description="HpcH/HpaI aldolase/citrate lyase" evidence="2">
    <location>
        <begin position="9"/>
        <end position="107"/>
    </location>
</feature>
<evidence type="ECO:0000256" key="1">
    <source>
        <dbReference type="ARBA" id="ARBA00022723"/>
    </source>
</evidence>
<dbReference type="RefSeq" id="WP_134218646.1">
    <property type="nucleotide sequence ID" value="NZ_QFGA01000004.1"/>
</dbReference>
<dbReference type="SUPFAM" id="SSF51621">
    <property type="entry name" value="Phosphoenolpyruvate/pyruvate domain"/>
    <property type="match status" value="1"/>
</dbReference>
<protein>
    <submittedName>
        <fullName evidence="3">HpcH/HpaI aldolase/citrate lyase family protein</fullName>
    </submittedName>
</protein>
<gene>
    <name evidence="3" type="ORF">Psch_04136</name>
</gene>
<reference evidence="3 4" key="1">
    <citation type="journal article" date="2018" name="Environ. Microbiol.">
        <title>Novel energy conservation strategies and behaviour of Pelotomaculum schinkii driving syntrophic propionate catabolism.</title>
        <authorList>
            <person name="Hidalgo-Ahumada C.A.P."/>
            <person name="Nobu M.K."/>
            <person name="Narihiro T."/>
            <person name="Tamaki H."/>
            <person name="Liu W.T."/>
            <person name="Kamagata Y."/>
            <person name="Stams A.J.M."/>
            <person name="Imachi H."/>
            <person name="Sousa D.Z."/>
        </authorList>
    </citation>
    <scope>NUCLEOTIDE SEQUENCE [LARGE SCALE GENOMIC DNA]</scope>
    <source>
        <strain evidence="3 4">HH</strain>
    </source>
</reference>
<accession>A0A4Y7R6Q5</accession>
<keyword evidence="3" id="KW-0456">Lyase</keyword>
<keyword evidence="4" id="KW-1185">Reference proteome</keyword>
<proteinExistence type="predicted"/>
<dbReference type="AlphaFoldDB" id="A0A4Y7R6Q5"/>
<dbReference type="InterPro" id="IPR005000">
    <property type="entry name" value="Aldolase/citrate-lyase_domain"/>
</dbReference>
<evidence type="ECO:0000313" key="3">
    <source>
        <dbReference type="EMBL" id="TEB04409.1"/>
    </source>
</evidence>
<dbReference type="Proteomes" id="UP000298324">
    <property type="component" value="Unassembled WGS sequence"/>
</dbReference>